<protein>
    <recommendedName>
        <fullName evidence="3">Secreted protein</fullName>
    </recommendedName>
</protein>
<proteinExistence type="predicted"/>
<dbReference type="Proteomes" id="UP001500897">
    <property type="component" value="Unassembled WGS sequence"/>
</dbReference>
<sequence length="77" mass="7362">MVATGGFVLSAAASRSVVAGTVVAVMAGLLGGRVVVPPAGVCPGPSETIAPGPPLRTALESCVGNGRPRTATSTGMT</sequence>
<keyword evidence="2" id="KW-1185">Reference proteome</keyword>
<organism evidence="1 2">
    <name type="scientific">Kitasatospora saccharophila</name>
    <dbReference type="NCBI Taxonomy" id="407973"/>
    <lineage>
        <taxon>Bacteria</taxon>
        <taxon>Bacillati</taxon>
        <taxon>Actinomycetota</taxon>
        <taxon>Actinomycetes</taxon>
        <taxon>Kitasatosporales</taxon>
        <taxon>Streptomycetaceae</taxon>
        <taxon>Kitasatospora</taxon>
    </lineage>
</organism>
<evidence type="ECO:0008006" key="3">
    <source>
        <dbReference type="Google" id="ProtNLM"/>
    </source>
</evidence>
<evidence type="ECO:0000313" key="2">
    <source>
        <dbReference type="Proteomes" id="UP001500897"/>
    </source>
</evidence>
<evidence type="ECO:0000313" key="1">
    <source>
        <dbReference type="EMBL" id="GAA2120565.1"/>
    </source>
</evidence>
<comment type="caution">
    <text evidence="1">The sequence shown here is derived from an EMBL/GenBank/DDBJ whole genome shotgun (WGS) entry which is preliminary data.</text>
</comment>
<name>A0ABP5JNU8_9ACTN</name>
<gene>
    <name evidence="1" type="ORF">GCM10009759_69580</name>
</gene>
<accession>A0ABP5JNU8</accession>
<dbReference type="EMBL" id="BAAANS010000073">
    <property type="protein sequence ID" value="GAA2120565.1"/>
    <property type="molecule type" value="Genomic_DNA"/>
</dbReference>
<reference evidence="2" key="1">
    <citation type="journal article" date="2019" name="Int. J. Syst. Evol. Microbiol.">
        <title>The Global Catalogue of Microorganisms (GCM) 10K type strain sequencing project: providing services to taxonomists for standard genome sequencing and annotation.</title>
        <authorList>
            <consortium name="The Broad Institute Genomics Platform"/>
            <consortium name="The Broad Institute Genome Sequencing Center for Infectious Disease"/>
            <person name="Wu L."/>
            <person name="Ma J."/>
        </authorList>
    </citation>
    <scope>NUCLEOTIDE SEQUENCE [LARGE SCALE GENOMIC DNA]</scope>
    <source>
        <strain evidence="2">JCM 14559</strain>
    </source>
</reference>